<keyword evidence="1" id="KW-0732">Signal</keyword>
<accession>A0A1Y1SHG1</accession>
<dbReference type="OrthoDB" id="334910at2"/>
<feature type="signal peptide" evidence="1">
    <location>
        <begin position="1"/>
        <end position="19"/>
    </location>
</feature>
<dbReference type="STRING" id="1317117.ATO7_04470"/>
<evidence type="ECO:0000313" key="2">
    <source>
        <dbReference type="EMBL" id="ORE89103.1"/>
    </source>
</evidence>
<dbReference type="RefSeq" id="WP_083559919.1">
    <property type="nucleotide sequence ID" value="NZ_AQQV01000001.1"/>
</dbReference>
<evidence type="ECO:0008006" key="4">
    <source>
        <dbReference type="Google" id="ProtNLM"/>
    </source>
</evidence>
<dbReference type="InterPro" id="IPR021383">
    <property type="entry name" value="DUF3015"/>
</dbReference>
<evidence type="ECO:0000256" key="1">
    <source>
        <dbReference type="SAM" id="SignalP"/>
    </source>
</evidence>
<reference evidence="2 3" key="1">
    <citation type="submission" date="2013-04" db="EMBL/GenBank/DDBJ databases">
        <title>Oceanococcus atlanticus 22II-S10r2 Genome Sequencing.</title>
        <authorList>
            <person name="Lai Q."/>
            <person name="Li G."/>
            <person name="Shao Z."/>
        </authorList>
    </citation>
    <scope>NUCLEOTIDE SEQUENCE [LARGE SCALE GENOMIC DNA]</scope>
    <source>
        <strain evidence="2 3">22II-S10r2</strain>
    </source>
</reference>
<organism evidence="2 3">
    <name type="scientific">Oceanococcus atlanticus</name>
    <dbReference type="NCBI Taxonomy" id="1317117"/>
    <lineage>
        <taxon>Bacteria</taxon>
        <taxon>Pseudomonadati</taxon>
        <taxon>Pseudomonadota</taxon>
        <taxon>Gammaproteobacteria</taxon>
        <taxon>Chromatiales</taxon>
        <taxon>Oceanococcaceae</taxon>
        <taxon>Oceanococcus</taxon>
    </lineage>
</organism>
<comment type="caution">
    <text evidence="2">The sequence shown here is derived from an EMBL/GenBank/DDBJ whole genome shotgun (WGS) entry which is preliminary data.</text>
</comment>
<dbReference type="Pfam" id="PF11220">
    <property type="entry name" value="DUF3015"/>
    <property type="match status" value="1"/>
</dbReference>
<protein>
    <recommendedName>
        <fullName evidence="4">DUF3015 domain-containing protein</fullName>
    </recommendedName>
</protein>
<dbReference type="Proteomes" id="UP000192342">
    <property type="component" value="Unassembled WGS sequence"/>
</dbReference>
<keyword evidence="3" id="KW-1185">Reference proteome</keyword>
<gene>
    <name evidence="2" type="ORF">ATO7_04470</name>
</gene>
<name>A0A1Y1SHG1_9GAMM</name>
<feature type="chain" id="PRO_5012078735" description="DUF3015 domain-containing protein" evidence="1">
    <location>
        <begin position="20"/>
        <end position="158"/>
    </location>
</feature>
<sequence>MKKLITGAVLLGAASTASAVAPGGPNCGWGNMLFAGQSGIVYHFLASTTNGTSGNNTFGMTSGTNGCSTDGTLTYGGKAMVSAMLDEFSEDVARGEGDALTAVAVAFGIEADDRATFARVAHDNFEVIFPSADVTADHVIASLESLIKADPQLAKYAA</sequence>
<evidence type="ECO:0000313" key="3">
    <source>
        <dbReference type="Proteomes" id="UP000192342"/>
    </source>
</evidence>
<dbReference type="AlphaFoldDB" id="A0A1Y1SHG1"/>
<dbReference type="EMBL" id="AQQV01000001">
    <property type="protein sequence ID" value="ORE89103.1"/>
    <property type="molecule type" value="Genomic_DNA"/>
</dbReference>
<proteinExistence type="predicted"/>